<dbReference type="SUPFAM" id="SSF55785">
    <property type="entry name" value="PYP-like sensor domain (PAS domain)"/>
    <property type="match status" value="1"/>
</dbReference>
<dbReference type="CDD" id="cd00130">
    <property type="entry name" value="PAS"/>
    <property type="match status" value="1"/>
</dbReference>
<evidence type="ECO:0000256" key="6">
    <source>
        <dbReference type="PROSITE-ProRule" id="PRU00169"/>
    </source>
</evidence>
<dbReference type="SUPFAM" id="SSF52172">
    <property type="entry name" value="CheY-like"/>
    <property type="match status" value="1"/>
</dbReference>
<dbReference type="PROSITE" id="PS50109">
    <property type="entry name" value="HIS_KIN"/>
    <property type="match status" value="1"/>
</dbReference>
<dbReference type="SUPFAM" id="SSF47384">
    <property type="entry name" value="Homodimeric domain of signal transducing histidine kinase"/>
    <property type="match status" value="1"/>
</dbReference>
<dbReference type="InterPro" id="IPR036097">
    <property type="entry name" value="HisK_dim/P_sf"/>
</dbReference>
<dbReference type="EC" id="2.7.13.3" evidence="2"/>
<organism evidence="10 11">
    <name type="scientific">Periconia digitata</name>
    <dbReference type="NCBI Taxonomy" id="1303443"/>
    <lineage>
        <taxon>Eukaryota</taxon>
        <taxon>Fungi</taxon>
        <taxon>Dikarya</taxon>
        <taxon>Ascomycota</taxon>
        <taxon>Pezizomycotina</taxon>
        <taxon>Dothideomycetes</taxon>
        <taxon>Pleosporomycetidae</taxon>
        <taxon>Pleosporales</taxon>
        <taxon>Massarineae</taxon>
        <taxon>Periconiaceae</taxon>
        <taxon>Periconia</taxon>
    </lineage>
</organism>
<keyword evidence="3 6" id="KW-0597">Phosphoprotein</keyword>
<evidence type="ECO:0000256" key="4">
    <source>
        <dbReference type="ARBA" id="ARBA00022679"/>
    </source>
</evidence>
<feature type="domain" description="Histidine kinase" evidence="8">
    <location>
        <begin position="342"/>
        <end position="614"/>
    </location>
</feature>
<feature type="modified residue" description="4-aspartylphosphate" evidence="6">
    <location>
        <position position="822"/>
    </location>
</feature>
<comment type="catalytic activity">
    <reaction evidence="1">
        <text>ATP + protein L-histidine = ADP + protein N-phospho-L-histidine.</text>
        <dbReference type="EC" id="2.7.13.3"/>
    </reaction>
</comment>
<feature type="region of interest" description="Disordered" evidence="7">
    <location>
        <begin position="158"/>
        <end position="198"/>
    </location>
</feature>
<evidence type="ECO:0000259" key="9">
    <source>
        <dbReference type="PROSITE" id="PS50110"/>
    </source>
</evidence>
<sequence>MENLDRLTTAGVGVFDLNSEYLSRKNWAESPFGARHAWPAVLNTLVNSCLLPIPHPAAIFWGSDLAIAHNLAWGKARGDMDGQGTSAHDSYSEEALSALSVAMRGRTIKVAYRFFLSKDAADNMDAQLLLSTLLDEHGKRQGVLAQWLQTESEKYLPISGLDEHVENNPARQTKETKQRDHGGENGNDAKDGKKPSDSRQTQLFHRFAELLPHGLAVVDSEAESIFVNDAFFKLTTNKSKNEFRAWPESIHPQDYDRVMSAYREAFSNRGELSIEFRCAADARGEAGEWRLFMFKPLSKDPEAGYICAVIDITEIKQAQIAQEKAATEAKDRKEQQERFIDMVSHEIRNPLSAVLHLAEEIKDLTRDLTDDQHQDLEIVTRDILDAADTILLCVSHQNTLVDDILSFSKLDSMMLTLVPREIQPKWGFSTALKVFQSEFKAKQIQFHYAMDVSFDELKVDYVVADLNRMKQVLVNLITNAIKFTAKKNGERRITVSLGASPERPTSYPPNVIFFSEDKNSFHIDSTMTHQWGSGSVLYLMVAVRDTGIGISQDDQAKLFGRFRQATPKTQENYGGSGLGLFISRKLCQLHGGDIGVSSKEGEGSTFGFFFKVRTAIRDKDRPTGSRTTSDSSNAGRSSTPIKRPGYSRANSALRGIDENKENTDDRPQFKTLASHEGVTPENVMDTLKNPPTEESTDARPSVHKDNRYEETKAVADKVDEKSSYFERKRTELPDLTRGETTRQESAAEGTMQTQINDESNERNTLLLVEDNLINQKVLRRQLQSKGFEVSVANNGQEAIDVVAERGRNADGHEDFFNCILMDQEMPIKDGNAATREIRGLQAQNKAGRSLILGVSANVREAQTTSMLDAGMDAVISKPFKVDDLVKKIRSMLPRENSESQKKTG</sequence>
<dbReference type="SMART" id="SM00388">
    <property type="entry name" value="HisKA"/>
    <property type="match status" value="1"/>
</dbReference>
<dbReference type="EMBL" id="CAOQHR010000004">
    <property type="protein sequence ID" value="CAI6333788.1"/>
    <property type="molecule type" value="Genomic_DNA"/>
</dbReference>
<keyword evidence="5" id="KW-0418">Kinase</keyword>
<dbReference type="GO" id="GO:0000155">
    <property type="term" value="F:phosphorelay sensor kinase activity"/>
    <property type="evidence" value="ECO:0007669"/>
    <property type="project" value="InterPro"/>
</dbReference>
<keyword evidence="11" id="KW-1185">Reference proteome</keyword>
<evidence type="ECO:0000313" key="10">
    <source>
        <dbReference type="EMBL" id="CAI6333788.1"/>
    </source>
</evidence>
<dbReference type="PROSITE" id="PS50110">
    <property type="entry name" value="RESPONSE_REGULATORY"/>
    <property type="match status" value="1"/>
</dbReference>
<dbReference type="OrthoDB" id="60033at2759"/>
<dbReference type="PANTHER" id="PTHR43047">
    <property type="entry name" value="TWO-COMPONENT HISTIDINE PROTEIN KINASE"/>
    <property type="match status" value="1"/>
</dbReference>
<dbReference type="InterPro" id="IPR005467">
    <property type="entry name" value="His_kinase_dom"/>
</dbReference>
<dbReference type="Gene3D" id="1.10.287.130">
    <property type="match status" value="1"/>
</dbReference>
<dbReference type="PANTHER" id="PTHR43047:SF72">
    <property type="entry name" value="OSMOSENSING HISTIDINE PROTEIN KINASE SLN1"/>
    <property type="match status" value="1"/>
</dbReference>
<dbReference type="Proteomes" id="UP001152607">
    <property type="component" value="Unassembled WGS sequence"/>
</dbReference>
<dbReference type="InterPro" id="IPR003594">
    <property type="entry name" value="HATPase_dom"/>
</dbReference>
<dbReference type="CDD" id="cd00082">
    <property type="entry name" value="HisKA"/>
    <property type="match status" value="1"/>
</dbReference>
<dbReference type="InterPro" id="IPR011006">
    <property type="entry name" value="CheY-like_superfamily"/>
</dbReference>
<accession>A0A9W4UCF6</accession>
<evidence type="ECO:0000259" key="8">
    <source>
        <dbReference type="PROSITE" id="PS50109"/>
    </source>
</evidence>
<dbReference type="InterPro" id="IPR003661">
    <property type="entry name" value="HisK_dim/P_dom"/>
</dbReference>
<dbReference type="InterPro" id="IPR036890">
    <property type="entry name" value="HATPase_C_sf"/>
</dbReference>
<feature type="compositionally biased region" description="Polar residues" evidence="7">
    <location>
        <begin position="624"/>
        <end position="640"/>
    </location>
</feature>
<protein>
    <recommendedName>
        <fullName evidence="2">histidine kinase</fullName>
        <ecNumber evidence="2">2.7.13.3</ecNumber>
    </recommendedName>
</protein>
<dbReference type="SMART" id="SM00387">
    <property type="entry name" value="HATPase_c"/>
    <property type="match status" value="1"/>
</dbReference>
<dbReference type="Pfam" id="PF00072">
    <property type="entry name" value="Response_reg"/>
    <property type="match status" value="1"/>
</dbReference>
<dbReference type="Pfam" id="PF00512">
    <property type="entry name" value="HisKA"/>
    <property type="match status" value="1"/>
</dbReference>
<dbReference type="Gene3D" id="3.30.565.10">
    <property type="entry name" value="Histidine kinase-like ATPase, C-terminal domain"/>
    <property type="match status" value="1"/>
</dbReference>
<evidence type="ECO:0000256" key="7">
    <source>
        <dbReference type="SAM" id="MobiDB-lite"/>
    </source>
</evidence>
<name>A0A9W4UCF6_9PLEO</name>
<feature type="region of interest" description="Disordered" evidence="7">
    <location>
        <begin position="619"/>
        <end position="703"/>
    </location>
</feature>
<gene>
    <name evidence="10" type="ORF">PDIGIT_LOCUS6837</name>
</gene>
<evidence type="ECO:0000313" key="11">
    <source>
        <dbReference type="Proteomes" id="UP001152607"/>
    </source>
</evidence>
<dbReference type="InterPro" id="IPR035965">
    <property type="entry name" value="PAS-like_dom_sf"/>
</dbReference>
<dbReference type="InterPro" id="IPR004358">
    <property type="entry name" value="Sig_transdc_His_kin-like_C"/>
</dbReference>
<comment type="caution">
    <text evidence="10">The sequence shown here is derived from an EMBL/GenBank/DDBJ whole genome shotgun (WGS) entry which is preliminary data.</text>
</comment>
<dbReference type="CDD" id="cd16922">
    <property type="entry name" value="HATPase_EvgS-ArcB-TorS-like"/>
    <property type="match status" value="1"/>
</dbReference>
<evidence type="ECO:0000256" key="1">
    <source>
        <dbReference type="ARBA" id="ARBA00000085"/>
    </source>
</evidence>
<dbReference type="SMART" id="SM00448">
    <property type="entry name" value="REC"/>
    <property type="match status" value="1"/>
</dbReference>
<dbReference type="Pfam" id="PF02518">
    <property type="entry name" value="HATPase_c"/>
    <property type="match status" value="1"/>
</dbReference>
<dbReference type="PRINTS" id="PR00344">
    <property type="entry name" value="BCTRLSENSOR"/>
</dbReference>
<dbReference type="Gene3D" id="3.40.50.2300">
    <property type="match status" value="1"/>
</dbReference>
<feature type="compositionally biased region" description="Basic and acidic residues" evidence="7">
    <location>
        <begin position="161"/>
        <end position="197"/>
    </location>
</feature>
<evidence type="ECO:0000256" key="3">
    <source>
        <dbReference type="ARBA" id="ARBA00022553"/>
    </source>
</evidence>
<evidence type="ECO:0000256" key="2">
    <source>
        <dbReference type="ARBA" id="ARBA00012438"/>
    </source>
</evidence>
<feature type="domain" description="Response regulatory" evidence="9">
    <location>
        <begin position="764"/>
        <end position="892"/>
    </location>
</feature>
<keyword evidence="4" id="KW-0808">Transferase</keyword>
<dbReference type="InterPro" id="IPR001789">
    <property type="entry name" value="Sig_transdc_resp-reg_receiver"/>
</dbReference>
<dbReference type="AlphaFoldDB" id="A0A9W4UCF6"/>
<proteinExistence type="predicted"/>
<reference evidence="10" key="1">
    <citation type="submission" date="2023-01" db="EMBL/GenBank/DDBJ databases">
        <authorList>
            <person name="Van Ghelder C."/>
            <person name="Rancurel C."/>
        </authorList>
    </citation>
    <scope>NUCLEOTIDE SEQUENCE</scope>
    <source>
        <strain evidence="10">CNCM I-4278</strain>
    </source>
</reference>
<dbReference type="CDD" id="cd17546">
    <property type="entry name" value="REC_hyHK_CKI1_RcsC-like"/>
    <property type="match status" value="1"/>
</dbReference>
<feature type="compositionally biased region" description="Basic and acidic residues" evidence="7">
    <location>
        <begin position="655"/>
        <end position="668"/>
    </location>
</feature>
<dbReference type="Gene3D" id="3.30.450.20">
    <property type="entry name" value="PAS domain"/>
    <property type="match status" value="1"/>
</dbReference>
<dbReference type="InterPro" id="IPR000014">
    <property type="entry name" value="PAS"/>
</dbReference>
<dbReference type="GO" id="GO:0005886">
    <property type="term" value="C:plasma membrane"/>
    <property type="evidence" value="ECO:0007669"/>
    <property type="project" value="TreeGrafter"/>
</dbReference>
<dbReference type="SUPFAM" id="SSF55874">
    <property type="entry name" value="ATPase domain of HSP90 chaperone/DNA topoisomerase II/histidine kinase"/>
    <property type="match status" value="1"/>
</dbReference>
<dbReference type="GO" id="GO:0009927">
    <property type="term" value="F:histidine phosphotransfer kinase activity"/>
    <property type="evidence" value="ECO:0007669"/>
    <property type="project" value="TreeGrafter"/>
</dbReference>
<evidence type="ECO:0000256" key="5">
    <source>
        <dbReference type="ARBA" id="ARBA00022777"/>
    </source>
</evidence>